<name>A0ACC1K670_9FUNG</name>
<evidence type="ECO:0000313" key="2">
    <source>
        <dbReference type="Proteomes" id="UP001140234"/>
    </source>
</evidence>
<sequence>MSFLLDITFDEGLDVSAKSVSVYANMGANGLQILNDVNKQLRTYSCPPLTDVVFKITDAGSGSNGVYVGPMDTLSSSGFRTNSDQTHYTVQAYKEGIAATGVLAAQPPLLLEQVHTAIWALAEAHFRQARQQYRARTPADAQARSWQTSVLAGLSCLYSVVHMCTRPAAQIVHFGGSLVMGADTEAKTRLRIAQVLAEWGEQRSRSNSSRDNDDDDEEEDEEALQLHRALLCVPNADAYTETRYAIILAQCRLHLRRGERGRVEQRLRSAYIDAQQRRQFRWAQLFMLELSNAHSAGGDSRAALDALQIATKQAQLAGDVVGSAVMAVQQLGRQVQARSWAAADALAASLAPLAADPALGSTPQLWTRYWTLRAAAVVAQGRIGEAQEACEAARRSLQAWQLAFAGQLAAGAAADGGASFEVAASGLVVHGWSYYEAHVWVMLVSASALRGDDHYERASGFLRLALEGIARGEADGAGAQLRPLKINVLLSIADVNLAALYIGEAKKVLDRAMEVLADAEHEGQTALWRSSRDAIVLRWAMYKHRVGDFAEAIEAYQCVARRGADDVRFAARINLAVLHLSQPAPAETELALVRGLLGALEKDAAAAPCGDREKIRTALLEFVRGMESQEPVRAKAHLLSCLRLCNEAADTALQGWTLCLLGTMVLPTGQYAQAMKMCAAGQSIAQRANDPLQNAAAIGILARIEQAIGDPGRCAQLLQVDEQLLRQFNAQTQDH</sequence>
<organism evidence="1 2">
    <name type="scientific">Coemansia nantahalensis</name>
    <dbReference type="NCBI Taxonomy" id="2789366"/>
    <lineage>
        <taxon>Eukaryota</taxon>
        <taxon>Fungi</taxon>
        <taxon>Fungi incertae sedis</taxon>
        <taxon>Zoopagomycota</taxon>
        <taxon>Kickxellomycotina</taxon>
        <taxon>Kickxellomycetes</taxon>
        <taxon>Kickxellales</taxon>
        <taxon>Kickxellaceae</taxon>
        <taxon>Coemansia</taxon>
    </lineage>
</organism>
<dbReference type="Proteomes" id="UP001140234">
    <property type="component" value="Unassembled WGS sequence"/>
</dbReference>
<protein>
    <submittedName>
        <fullName evidence="1">Uncharacterized protein</fullName>
    </submittedName>
</protein>
<dbReference type="EMBL" id="JANBUJ010000121">
    <property type="protein sequence ID" value="KAJ2774237.1"/>
    <property type="molecule type" value="Genomic_DNA"/>
</dbReference>
<keyword evidence="2" id="KW-1185">Reference proteome</keyword>
<accession>A0ACC1K670</accession>
<proteinExistence type="predicted"/>
<evidence type="ECO:0000313" key="1">
    <source>
        <dbReference type="EMBL" id="KAJ2774237.1"/>
    </source>
</evidence>
<reference evidence="1" key="1">
    <citation type="submission" date="2022-07" db="EMBL/GenBank/DDBJ databases">
        <title>Phylogenomic reconstructions and comparative analyses of Kickxellomycotina fungi.</title>
        <authorList>
            <person name="Reynolds N.K."/>
            <person name="Stajich J.E."/>
            <person name="Barry K."/>
            <person name="Grigoriev I.V."/>
            <person name="Crous P."/>
            <person name="Smith M.E."/>
        </authorList>
    </citation>
    <scope>NUCLEOTIDE SEQUENCE</scope>
    <source>
        <strain evidence="1">CBS 109366</strain>
    </source>
</reference>
<comment type="caution">
    <text evidence="1">The sequence shown here is derived from an EMBL/GenBank/DDBJ whole genome shotgun (WGS) entry which is preliminary data.</text>
</comment>
<gene>
    <name evidence="1" type="ORF">IWQ57_000918</name>
</gene>